<dbReference type="GO" id="GO:0004527">
    <property type="term" value="F:exonuclease activity"/>
    <property type="evidence" value="ECO:0007669"/>
    <property type="project" value="UniProtKB-KW"/>
</dbReference>
<evidence type="ECO:0000313" key="2">
    <source>
        <dbReference type="EMBL" id="DAD71009.1"/>
    </source>
</evidence>
<name>A0A8S5LM12_9CAUD</name>
<accession>A0A8S5LM12</accession>
<keyword evidence="2" id="KW-0269">Exonuclease</keyword>
<dbReference type="EMBL" id="BK015875">
    <property type="protein sequence ID" value="DAD71009.1"/>
    <property type="molecule type" value="Genomic_DNA"/>
</dbReference>
<protein>
    <submittedName>
        <fullName evidence="2">Exonuclease</fullName>
    </submittedName>
</protein>
<proteinExistence type="predicted"/>
<evidence type="ECO:0000256" key="1">
    <source>
        <dbReference type="SAM" id="Coils"/>
    </source>
</evidence>
<keyword evidence="2" id="KW-0378">Hydrolase</keyword>
<organism evidence="2">
    <name type="scientific">Siphoviridae sp. ct5d86</name>
    <dbReference type="NCBI Taxonomy" id="2827561"/>
    <lineage>
        <taxon>Viruses</taxon>
        <taxon>Duplodnaviria</taxon>
        <taxon>Heunggongvirae</taxon>
        <taxon>Uroviricota</taxon>
        <taxon>Caudoviricetes</taxon>
    </lineage>
</organism>
<sequence>MCSKLNMLCKEYRENKRILEELEALQDNIKLEIISLMGDNDTVIDGADKVTYKAVQSSRFDSNSFKKSYPDLYNQYSVVSEYKRFSIV</sequence>
<feature type="coiled-coil region" evidence="1">
    <location>
        <begin position="2"/>
        <end position="32"/>
    </location>
</feature>
<reference evidence="2" key="1">
    <citation type="journal article" date="2021" name="Proc. Natl. Acad. Sci. U.S.A.">
        <title>A Catalog of Tens of Thousands of Viruses from Human Metagenomes Reveals Hidden Associations with Chronic Diseases.</title>
        <authorList>
            <person name="Tisza M.J."/>
            <person name="Buck C.B."/>
        </authorList>
    </citation>
    <scope>NUCLEOTIDE SEQUENCE</scope>
    <source>
        <strain evidence="2">Ct5d86</strain>
    </source>
</reference>
<keyword evidence="1" id="KW-0175">Coiled coil</keyword>
<keyword evidence="2" id="KW-0540">Nuclease</keyword>